<evidence type="ECO:0000313" key="3">
    <source>
        <dbReference type="Proteomes" id="UP001341840"/>
    </source>
</evidence>
<dbReference type="EMBL" id="JASCZI010060996">
    <property type="protein sequence ID" value="MED6137163.1"/>
    <property type="molecule type" value="Genomic_DNA"/>
</dbReference>
<feature type="compositionally biased region" description="Low complexity" evidence="1">
    <location>
        <begin position="87"/>
        <end position="97"/>
    </location>
</feature>
<organism evidence="2 3">
    <name type="scientific">Stylosanthes scabra</name>
    <dbReference type="NCBI Taxonomy" id="79078"/>
    <lineage>
        <taxon>Eukaryota</taxon>
        <taxon>Viridiplantae</taxon>
        <taxon>Streptophyta</taxon>
        <taxon>Embryophyta</taxon>
        <taxon>Tracheophyta</taxon>
        <taxon>Spermatophyta</taxon>
        <taxon>Magnoliopsida</taxon>
        <taxon>eudicotyledons</taxon>
        <taxon>Gunneridae</taxon>
        <taxon>Pentapetalae</taxon>
        <taxon>rosids</taxon>
        <taxon>fabids</taxon>
        <taxon>Fabales</taxon>
        <taxon>Fabaceae</taxon>
        <taxon>Papilionoideae</taxon>
        <taxon>50 kb inversion clade</taxon>
        <taxon>dalbergioids sensu lato</taxon>
        <taxon>Dalbergieae</taxon>
        <taxon>Pterocarpus clade</taxon>
        <taxon>Stylosanthes</taxon>
    </lineage>
</organism>
<accession>A0ABU6SMK5</accession>
<evidence type="ECO:0000313" key="2">
    <source>
        <dbReference type="EMBL" id="MED6137163.1"/>
    </source>
</evidence>
<feature type="region of interest" description="Disordered" evidence="1">
    <location>
        <begin position="12"/>
        <end position="35"/>
    </location>
</feature>
<name>A0ABU6SMK5_9FABA</name>
<keyword evidence="3" id="KW-1185">Reference proteome</keyword>
<comment type="caution">
    <text evidence="2">The sequence shown here is derived from an EMBL/GenBank/DDBJ whole genome shotgun (WGS) entry which is preliminary data.</text>
</comment>
<sequence length="124" mass="13514">MEFPPILDEQYWPPWHGSPMRPNPSMRRKKRGRPVSTRIRNGMNIVERAEPKKCGLCREGTVAMNPIDGSTCPDGAYSDVPKDAAKSRSAPAKKSSSKVVLSPIINSTYSCPSCASGYSYPVGA</sequence>
<feature type="region of interest" description="Disordered" evidence="1">
    <location>
        <begin position="68"/>
        <end position="97"/>
    </location>
</feature>
<reference evidence="2 3" key="1">
    <citation type="journal article" date="2023" name="Plants (Basel)">
        <title>Bridging the Gap: Combining Genomics and Transcriptomics Approaches to Understand Stylosanthes scabra, an Orphan Legume from the Brazilian Caatinga.</title>
        <authorList>
            <person name="Ferreira-Neto J.R.C."/>
            <person name="da Silva M.D."/>
            <person name="Binneck E."/>
            <person name="de Melo N.F."/>
            <person name="da Silva R.H."/>
            <person name="de Melo A.L.T.M."/>
            <person name="Pandolfi V."/>
            <person name="Bustamante F.O."/>
            <person name="Brasileiro-Vidal A.C."/>
            <person name="Benko-Iseppon A.M."/>
        </authorList>
    </citation>
    <scope>NUCLEOTIDE SEQUENCE [LARGE SCALE GENOMIC DNA]</scope>
    <source>
        <tissue evidence="2">Leaves</tissue>
    </source>
</reference>
<evidence type="ECO:0000256" key="1">
    <source>
        <dbReference type="SAM" id="MobiDB-lite"/>
    </source>
</evidence>
<gene>
    <name evidence="2" type="ORF">PIB30_062490</name>
</gene>
<proteinExistence type="predicted"/>
<dbReference type="Proteomes" id="UP001341840">
    <property type="component" value="Unassembled WGS sequence"/>
</dbReference>
<protein>
    <submittedName>
        <fullName evidence="2">Uncharacterized protein</fullName>
    </submittedName>
</protein>